<dbReference type="Proteomes" id="UP001526337">
    <property type="component" value="Unassembled WGS sequence"/>
</dbReference>
<evidence type="ECO:0000313" key="3">
    <source>
        <dbReference type="EMBL" id="MCW4589328.1"/>
    </source>
</evidence>
<protein>
    <submittedName>
        <fullName evidence="3">DUF3883 domain-containing protein</fullName>
    </submittedName>
</protein>
<feature type="domain" description="Protein NO VEIN C-terminal" evidence="2">
    <location>
        <begin position="225"/>
        <end position="312"/>
    </location>
</feature>
<keyword evidence="4" id="KW-1185">Reference proteome</keyword>
<sequence length="362" mass="40577">MNRPLIMLHGIHLNNYDGSLDGFYAGGFKWAAENGWGGEVLNFRPTSGRCYGHVEILGNSLHIEKLGTTPTSDSIDNVLVVWTAPDPSPRRGRIVVGWYDNATVYRDHQKPTGALKRARTYRDPYSHEPHVLSFQVEADEKDCRLLVPEERVLWIPPRKKGDKGIPGQSPVYFPELQAEVGPEIARRIRHFIETGKALPLAEAVSPKSGSKGHRFQPDPERRKEIEDAAMRIVTDHFKVLGYNVDDVSATNLGYDLVAVQGDATLCIEVKGRSGSAVVADFTYNEFDKIRLEERGQFLDGSYRICIVTDALGERARQKLHHFWCVTPPDVAQTASRQRVWQNVDGKGALELTPREAAQGRVR</sequence>
<evidence type="ECO:0000313" key="4">
    <source>
        <dbReference type="Proteomes" id="UP001526337"/>
    </source>
</evidence>
<comment type="caution">
    <text evidence="3">The sequence shown here is derived from an EMBL/GenBank/DDBJ whole genome shotgun (WGS) entry which is preliminary data.</text>
</comment>
<gene>
    <name evidence="3" type="ORF">NO263_01830</name>
</gene>
<dbReference type="Pfam" id="PF13020">
    <property type="entry name" value="NOV_C"/>
    <property type="match status" value="1"/>
</dbReference>
<feature type="region of interest" description="Disordered" evidence="1">
    <location>
        <begin position="202"/>
        <end position="221"/>
    </location>
</feature>
<dbReference type="RefSeq" id="WP_171790968.1">
    <property type="nucleotide sequence ID" value="NZ_JABJWD010000059.1"/>
</dbReference>
<proteinExistence type="predicted"/>
<name>A0ABT3K1P8_9PROT</name>
<dbReference type="InterPro" id="IPR024975">
    <property type="entry name" value="NOV_C"/>
</dbReference>
<accession>A0ABT3K1P8</accession>
<evidence type="ECO:0000256" key="1">
    <source>
        <dbReference type="SAM" id="MobiDB-lite"/>
    </source>
</evidence>
<dbReference type="EMBL" id="JANGSQ010000073">
    <property type="protein sequence ID" value="MCW4589328.1"/>
    <property type="molecule type" value="Genomic_DNA"/>
</dbReference>
<organism evidence="3 4">
    <name type="scientific">Gluconacetobacter entanii</name>
    <dbReference type="NCBI Taxonomy" id="108528"/>
    <lineage>
        <taxon>Bacteria</taxon>
        <taxon>Pseudomonadati</taxon>
        <taxon>Pseudomonadota</taxon>
        <taxon>Alphaproteobacteria</taxon>
        <taxon>Acetobacterales</taxon>
        <taxon>Acetobacteraceae</taxon>
        <taxon>Gluconacetobacter</taxon>
    </lineage>
</organism>
<evidence type="ECO:0000259" key="2">
    <source>
        <dbReference type="Pfam" id="PF13020"/>
    </source>
</evidence>
<reference evidence="3 4" key="1">
    <citation type="submission" date="2022-07" db="EMBL/GenBank/DDBJ databases">
        <title>Genome stability of Gluconacetobacter entanii AV429.</title>
        <authorList>
            <person name="Trcek J."/>
            <person name="Cepec E."/>
        </authorList>
    </citation>
    <scope>NUCLEOTIDE SEQUENCE [LARGE SCALE GENOMIC DNA]</scope>
    <source>
        <strain evidence="3 4">AV429_2022</strain>
    </source>
</reference>